<protein>
    <submittedName>
        <fullName evidence="1">Uncharacterized protein</fullName>
    </submittedName>
</protein>
<dbReference type="RefSeq" id="WP_311400369.1">
    <property type="nucleotide sequence ID" value="NZ_JAVRBG010000001.1"/>
</dbReference>
<sequence>MQIAKVFAENREAIFEALSDTINNTPIEKYPLKLRIKDAFDLAGINYTEIQGSFNAFLGLEGEDWHPSITLYEKYTQVINNNYTEAPIYLFPTYDLTNKKEYAIIYEENSSLDLIPSQYTSDDIDDEFVSRVAPFEFGIMAFDPYGGYNGGIPTGNTYQSLKIGDMKVKQHKEDWHSGRSEVHFKGYRIIGGLPTSTGDCGDFITASDDCYSYNGRRIKKIKRRKIGHTYNVDYNMHSYQTTTNNDIIFYVIFESDPWPAGRKVQDFNLPAGHKRNIEYRSWQDEYHHAEVSMNPNNAYNLPYARTYSVNVSGIEYNLD</sequence>
<proteinExistence type="predicted"/>
<evidence type="ECO:0000313" key="1">
    <source>
        <dbReference type="EMBL" id="MDT0293402.1"/>
    </source>
</evidence>
<dbReference type="EMBL" id="JAVRBG010000001">
    <property type="protein sequence ID" value="MDT0293402.1"/>
    <property type="molecule type" value="Genomic_DNA"/>
</dbReference>
<evidence type="ECO:0000313" key="2">
    <source>
        <dbReference type="Proteomes" id="UP001182991"/>
    </source>
</evidence>
<keyword evidence="2" id="KW-1185">Reference proteome</keyword>
<name>A0ABU2KFB8_9FLAO</name>
<comment type="caution">
    <text evidence="1">The sequence shown here is derived from an EMBL/GenBank/DDBJ whole genome shotgun (WGS) entry which is preliminary data.</text>
</comment>
<accession>A0ABU2KFB8</accession>
<organism evidence="1 2">
    <name type="scientific">Mesonia ostreae</name>
    <dbReference type="NCBI Taxonomy" id="861110"/>
    <lineage>
        <taxon>Bacteria</taxon>
        <taxon>Pseudomonadati</taxon>
        <taxon>Bacteroidota</taxon>
        <taxon>Flavobacteriia</taxon>
        <taxon>Flavobacteriales</taxon>
        <taxon>Flavobacteriaceae</taxon>
        <taxon>Mesonia</taxon>
    </lineage>
</organism>
<gene>
    <name evidence="1" type="ORF">RLT85_02015</name>
</gene>
<reference evidence="2" key="1">
    <citation type="submission" date="2023-07" db="EMBL/GenBank/DDBJ databases">
        <title>Isolating and identifying novel microbial strains from the Mariana Trench.</title>
        <authorList>
            <person name="Fu H."/>
        </authorList>
    </citation>
    <scope>NUCLEOTIDE SEQUENCE [LARGE SCALE GENOMIC DNA]</scope>
    <source>
        <strain evidence="2">T-y2</strain>
    </source>
</reference>
<dbReference type="Proteomes" id="UP001182991">
    <property type="component" value="Unassembled WGS sequence"/>
</dbReference>